<dbReference type="GO" id="GO:0140673">
    <property type="term" value="P:transcription elongation-coupled chromatin remodeling"/>
    <property type="evidence" value="ECO:0007669"/>
    <property type="project" value="TreeGrafter"/>
</dbReference>
<reference evidence="5 6" key="1">
    <citation type="submission" date="2020-08" db="EMBL/GenBank/DDBJ databases">
        <title>Genomic Encyclopedia of Type Strains, Phase IV (KMG-IV): sequencing the most valuable type-strain genomes for metagenomic binning, comparative biology and taxonomic classification.</title>
        <authorList>
            <person name="Goeker M."/>
        </authorList>
    </citation>
    <scope>NUCLEOTIDE SEQUENCE [LARGE SCALE GENOMIC DNA]</scope>
    <source>
        <strain evidence="5 6">YIM 65646</strain>
    </source>
</reference>
<evidence type="ECO:0000256" key="1">
    <source>
        <dbReference type="ARBA" id="ARBA00009080"/>
    </source>
</evidence>
<gene>
    <name evidence="5" type="ORF">HNR73_005453</name>
</gene>
<dbReference type="GO" id="GO:0016491">
    <property type="term" value="F:oxidoreductase activity"/>
    <property type="evidence" value="ECO:0007669"/>
    <property type="project" value="UniProtKB-KW"/>
</dbReference>
<dbReference type="Proteomes" id="UP000548476">
    <property type="component" value="Unassembled WGS sequence"/>
</dbReference>
<evidence type="ECO:0000259" key="4">
    <source>
        <dbReference type="Pfam" id="PF21761"/>
    </source>
</evidence>
<dbReference type="InterPro" id="IPR048666">
    <property type="entry name" value="RedAm-like_C"/>
</dbReference>
<dbReference type="Gene3D" id="1.10.1040.10">
    <property type="entry name" value="N-(1-d-carboxylethyl)-l-norvaline Dehydrogenase, domain 2"/>
    <property type="match status" value="1"/>
</dbReference>
<dbReference type="PIRSF" id="PIRSF000103">
    <property type="entry name" value="HIBADH"/>
    <property type="match status" value="1"/>
</dbReference>
<protein>
    <submittedName>
        <fullName evidence="5">3-hydroxyisobutyrate dehydrogenase-like beta-hydroxyacid dehydrogenase</fullName>
    </submittedName>
</protein>
<dbReference type="RefSeq" id="WP_184790401.1">
    <property type="nucleotide sequence ID" value="NZ_BONT01000054.1"/>
</dbReference>
<accession>A0A841FNE6</accession>
<comment type="similarity">
    <text evidence="1">Belongs to the HIBADH-related family.</text>
</comment>
<dbReference type="InterPro" id="IPR051265">
    <property type="entry name" value="HIBADH-related_NP60_sf"/>
</dbReference>
<keyword evidence="2" id="KW-0560">Oxidoreductase</keyword>
<keyword evidence="6" id="KW-1185">Reference proteome</keyword>
<comment type="caution">
    <text evidence="5">The sequence shown here is derived from an EMBL/GenBank/DDBJ whole genome shotgun (WGS) entry which is preliminary data.</text>
</comment>
<dbReference type="Gene3D" id="3.40.50.720">
    <property type="entry name" value="NAD(P)-binding Rossmann-like Domain"/>
    <property type="match status" value="1"/>
</dbReference>
<dbReference type="InterPro" id="IPR006115">
    <property type="entry name" value="6PGDH_NADP-bd"/>
</dbReference>
<dbReference type="PANTHER" id="PTHR43580">
    <property type="entry name" value="OXIDOREDUCTASE GLYR1-RELATED"/>
    <property type="match status" value="1"/>
</dbReference>
<evidence type="ECO:0000256" key="2">
    <source>
        <dbReference type="ARBA" id="ARBA00023002"/>
    </source>
</evidence>
<dbReference type="GO" id="GO:0000785">
    <property type="term" value="C:chromatin"/>
    <property type="evidence" value="ECO:0007669"/>
    <property type="project" value="TreeGrafter"/>
</dbReference>
<dbReference type="AlphaFoldDB" id="A0A841FNE6"/>
<dbReference type="SUPFAM" id="SSF51735">
    <property type="entry name" value="NAD(P)-binding Rossmann-fold domains"/>
    <property type="match status" value="1"/>
</dbReference>
<dbReference type="GO" id="GO:0031491">
    <property type="term" value="F:nucleosome binding"/>
    <property type="evidence" value="ECO:0007669"/>
    <property type="project" value="TreeGrafter"/>
</dbReference>
<evidence type="ECO:0000259" key="3">
    <source>
        <dbReference type="Pfam" id="PF03446"/>
    </source>
</evidence>
<dbReference type="GO" id="GO:0050661">
    <property type="term" value="F:NADP binding"/>
    <property type="evidence" value="ECO:0007669"/>
    <property type="project" value="InterPro"/>
</dbReference>
<dbReference type="PANTHER" id="PTHR43580:SF2">
    <property type="entry name" value="CYTOKINE-LIKE NUCLEAR FACTOR N-PAC"/>
    <property type="match status" value="1"/>
</dbReference>
<dbReference type="Pfam" id="PF21761">
    <property type="entry name" value="RedAm-like_C"/>
    <property type="match status" value="1"/>
</dbReference>
<organism evidence="5 6">
    <name type="scientific">Phytomonospora endophytica</name>
    <dbReference type="NCBI Taxonomy" id="714109"/>
    <lineage>
        <taxon>Bacteria</taxon>
        <taxon>Bacillati</taxon>
        <taxon>Actinomycetota</taxon>
        <taxon>Actinomycetes</taxon>
        <taxon>Micromonosporales</taxon>
        <taxon>Micromonosporaceae</taxon>
        <taxon>Phytomonospora</taxon>
    </lineage>
</organism>
<sequence length="288" mass="30171">MTEHKPATTVIGMGGMGRAIAETLQAAGHTTTVWNRTPGRAGGLTEAETAAEAIEAGAVTIVTLLTYDTVRAVLEPITGRLRGKTIVNLTSGTPAEARDMAAWAAEHGIDYLDGGMMAVPPMIGKPGAEILYSGPTPLFQELRPVLDHLAESTYLGEDAGLASLVDLAMLSGMYAMFAGLLHGTALAATAGIPAAEFMPRATAWAAAMAQYATGHAPAIDSGDYHAEEQNVTFNKSAVDLIHRASRDQGLDTLVIEPVKALLDRRQADGFGADSFESIIEGIKARSKK</sequence>
<feature type="domain" description="6-phosphogluconate dehydrogenase NADP-binding" evidence="3">
    <location>
        <begin position="9"/>
        <end position="154"/>
    </location>
</feature>
<proteinExistence type="inferred from homology"/>
<name>A0A841FNE6_9ACTN</name>
<dbReference type="GO" id="GO:0003677">
    <property type="term" value="F:DNA binding"/>
    <property type="evidence" value="ECO:0007669"/>
    <property type="project" value="TreeGrafter"/>
</dbReference>
<feature type="domain" description="NADPH-dependent reductive aminase-like C-terminal" evidence="4">
    <location>
        <begin position="158"/>
        <end position="283"/>
    </location>
</feature>
<dbReference type="InterPro" id="IPR036291">
    <property type="entry name" value="NAD(P)-bd_dom_sf"/>
</dbReference>
<evidence type="ECO:0000313" key="5">
    <source>
        <dbReference type="EMBL" id="MBB6037575.1"/>
    </source>
</evidence>
<dbReference type="Pfam" id="PF03446">
    <property type="entry name" value="NAD_binding_2"/>
    <property type="match status" value="1"/>
</dbReference>
<dbReference type="InterPro" id="IPR013328">
    <property type="entry name" value="6PGD_dom2"/>
</dbReference>
<dbReference type="EMBL" id="JACHGT010000013">
    <property type="protein sequence ID" value="MBB6037575.1"/>
    <property type="molecule type" value="Genomic_DNA"/>
</dbReference>
<dbReference type="InterPro" id="IPR015815">
    <property type="entry name" value="HIBADH-related"/>
</dbReference>
<evidence type="ECO:0000313" key="6">
    <source>
        <dbReference type="Proteomes" id="UP000548476"/>
    </source>
</evidence>